<protein>
    <submittedName>
        <fullName evidence="1">Uncharacterized protein</fullName>
    </submittedName>
</protein>
<feature type="non-terminal residue" evidence="1">
    <location>
        <position position="90"/>
    </location>
</feature>
<organism evidence="1 2">
    <name type="scientific">Thalassiosira oceanica</name>
    <name type="common">Marine diatom</name>
    <dbReference type="NCBI Taxonomy" id="159749"/>
    <lineage>
        <taxon>Eukaryota</taxon>
        <taxon>Sar</taxon>
        <taxon>Stramenopiles</taxon>
        <taxon>Ochrophyta</taxon>
        <taxon>Bacillariophyta</taxon>
        <taxon>Coscinodiscophyceae</taxon>
        <taxon>Thalassiosirophycidae</taxon>
        <taxon>Thalassiosirales</taxon>
        <taxon>Thalassiosiraceae</taxon>
        <taxon>Thalassiosira</taxon>
    </lineage>
</organism>
<accession>K0TDJ4</accession>
<dbReference type="Proteomes" id="UP000266841">
    <property type="component" value="Unassembled WGS sequence"/>
</dbReference>
<keyword evidence="2" id="KW-1185">Reference proteome</keyword>
<dbReference type="AlphaFoldDB" id="K0TDJ4"/>
<dbReference type="EMBL" id="AGNL01003095">
    <property type="protein sequence ID" value="EJK75174.1"/>
    <property type="molecule type" value="Genomic_DNA"/>
</dbReference>
<evidence type="ECO:0000313" key="2">
    <source>
        <dbReference type="Proteomes" id="UP000266841"/>
    </source>
</evidence>
<sequence length="90" mass="9804">MVRVDPAAVFESERNGQFDPCERKQANTACAEAPVPGDEIYADALHAVAVDGGNKSRLEKWHRLCGGDVRLAAKLSGVKLSSAEDFFREK</sequence>
<name>K0TDJ4_THAOC</name>
<gene>
    <name evidence="1" type="ORF">THAOC_03115</name>
</gene>
<proteinExistence type="predicted"/>
<reference evidence="1 2" key="1">
    <citation type="journal article" date="2012" name="Genome Biol.">
        <title>Genome and low-iron response of an oceanic diatom adapted to chronic iron limitation.</title>
        <authorList>
            <person name="Lommer M."/>
            <person name="Specht M."/>
            <person name="Roy A.S."/>
            <person name="Kraemer L."/>
            <person name="Andreson R."/>
            <person name="Gutowska M.A."/>
            <person name="Wolf J."/>
            <person name="Bergner S.V."/>
            <person name="Schilhabel M.B."/>
            <person name="Klostermeier U.C."/>
            <person name="Beiko R.G."/>
            <person name="Rosenstiel P."/>
            <person name="Hippler M."/>
            <person name="Laroche J."/>
        </authorList>
    </citation>
    <scope>NUCLEOTIDE SEQUENCE [LARGE SCALE GENOMIC DNA]</scope>
    <source>
        <strain evidence="1 2">CCMP1005</strain>
    </source>
</reference>
<comment type="caution">
    <text evidence="1">The sequence shown here is derived from an EMBL/GenBank/DDBJ whole genome shotgun (WGS) entry which is preliminary data.</text>
</comment>
<evidence type="ECO:0000313" key="1">
    <source>
        <dbReference type="EMBL" id="EJK75174.1"/>
    </source>
</evidence>